<feature type="compositionally biased region" description="Low complexity" evidence="1">
    <location>
        <begin position="32"/>
        <end position="49"/>
    </location>
</feature>
<dbReference type="STRING" id="1081109.A0A167YBB9"/>
<proteinExistence type="predicted"/>
<dbReference type="EMBL" id="AZGY01000019">
    <property type="protein sequence ID" value="KZZ91104.1"/>
    <property type="molecule type" value="Genomic_DNA"/>
</dbReference>
<name>A0A167YBB9_9HYPO</name>
<gene>
    <name evidence="2" type="ORF">AAL_06845</name>
</gene>
<feature type="compositionally biased region" description="Low complexity" evidence="1">
    <location>
        <begin position="65"/>
        <end position="74"/>
    </location>
</feature>
<evidence type="ECO:0000313" key="2">
    <source>
        <dbReference type="EMBL" id="KZZ91104.1"/>
    </source>
</evidence>
<dbReference type="OrthoDB" id="3872446at2759"/>
<organism evidence="2 3">
    <name type="scientific">Moelleriella libera RCEF 2490</name>
    <dbReference type="NCBI Taxonomy" id="1081109"/>
    <lineage>
        <taxon>Eukaryota</taxon>
        <taxon>Fungi</taxon>
        <taxon>Dikarya</taxon>
        <taxon>Ascomycota</taxon>
        <taxon>Pezizomycotina</taxon>
        <taxon>Sordariomycetes</taxon>
        <taxon>Hypocreomycetidae</taxon>
        <taxon>Hypocreales</taxon>
        <taxon>Clavicipitaceae</taxon>
        <taxon>Moelleriella</taxon>
    </lineage>
</organism>
<accession>A0A167YBB9</accession>
<dbReference type="Proteomes" id="UP000078544">
    <property type="component" value="Unassembled WGS sequence"/>
</dbReference>
<reference evidence="2 3" key="1">
    <citation type="journal article" date="2016" name="Genome Biol. Evol.">
        <title>Divergent and convergent evolution of fungal pathogenicity.</title>
        <authorList>
            <person name="Shang Y."/>
            <person name="Xiao G."/>
            <person name="Zheng P."/>
            <person name="Cen K."/>
            <person name="Zhan S."/>
            <person name="Wang C."/>
        </authorList>
    </citation>
    <scope>NUCLEOTIDE SEQUENCE [LARGE SCALE GENOMIC DNA]</scope>
    <source>
        <strain evidence="2 3">RCEF 2490</strain>
    </source>
</reference>
<sequence>MTEPENFEEDLFADLYEMNITSLPVLLSHSDLLNSSYDDNDAPKPAAAPVAPPVPALEPSKPEEPSSASRAAEQAQDDEAMQQDDAEEEEEDDDDEVDFNLGGRDSGATAPAVSHETEASTPPFGTVHKASAKDDGHPAKLLSEILVDSAHAWLLVAMGRMVFVLYSTRTGFSLSENGRPRLEIGKVLNLATVAAHLWKSASPKVEVTLENCILYTAKF</sequence>
<protein>
    <submittedName>
        <fullName evidence="2">Uncharacterized protein</fullName>
    </submittedName>
</protein>
<evidence type="ECO:0000256" key="1">
    <source>
        <dbReference type="SAM" id="MobiDB-lite"/>
    </source>
</evidence>
<comment type="caution">
    <text evidence="2">The sequence shown here is derived from an EMBL/GenBank/DDBJ whole genome shotgun (WGS) entry which is preliminary data.</text>
</comment>
<feature type="compositionally biased region" description="Acidic residues" evidence="1">
    <location>
        <begin position="75"/>
        <end position="98"/>
    </location>
</feature>
<dbReference type="AlphaFoldDB" id="A0A167YBB9"/>
<evidence type="ECO:0000313" key="3">
    <source>
        <dbReference type="Proteomes" id="UP000078544"/>
    </source>
</evidence>
<keyword evidence="3" id="KW-1185">Reference proteome</keyword>
<feature type="region of interest" description="Disordered" evidence="1">
    <location>
        <begin position="32"/>
        <end position="133"/>
    </location>
</feature>